<dbReference type="GO" id="GO:0006654">
    <property type="term" value="P:phosphatidic acid biosynthetic process"/>
    <property type="evidence" value="ECO:0007669"/>
    <property type="project" value="TreeGrafter"/>
</dbReference>
<evidence type="ECO:0000256" key="1">
    <source>
        <dbReference type="ARBA" id="ARBA00038097"/>
    </source>
</evidence>
<dbReference type="InterPro" id="IPR029058">
    <property type="entry name" value="AB_hydrolase_fold"/>
</dbReference>
<dbReference type="AlphaFoldDB" id="A0A1I7WCC8"/>
<evidence type="ECO:0000313" key="3">
    <source>
        <dbReference type="Proteomes" id="UP000095283"/>
    </source>
</evidence>
<dbReference type="Pfam" id="PF00561">
    <property type="entry name" value="Abhydrolase_1"/>
    <property type="match status" value="1"/>
</dbReference>
<dbReference type="InterPro" id="IPR000073">
    <property type="entry name" value="AB_hydrolase_1"/>
</dbReference>
<dbReference type="WBParaSite" id="Hba_02366">
    <property type="protein sequence ID" value="Hba_02366"/>
    <property type="gene ID" value="Hba_02366"/>
</dbReference>
<evidence type="ECO:0000313" key="4">
    <source>
        <dbReference type="WBParaSite" id="Hba_02366"/>
    </source>
</evidence>
<dbReference type="Gene3D" id="3.90.230.10">
    <property type="entry name" value="Creatinase/methionine aminopeptidase superfamily"/>
    <property type="match status" value="1"/>
</dbReference>
<sequence>MEEPNKSSQAKSVAITPVTLQKPDVGGWMQWGKSSLMKLAEAEGRLFASFGAHVISRFIPHSEMYTVTAEASERKVEEPVVLMHGFGAGVAVWCANIHTLAKNYTIHAFDLLGFGRSSRPRFSNDPTLAELEMVESIEDWRKAMGIEKMYLVAHSFGAYLASSYALEHPNRVKHLILVDPWGFPEKIVSTEKQGSFSGLYYLFLSICVSRNAIYTHIINLERFIQVFPGFFSLIIYDSDLCLVISIFQTWLFNTELLDTLVLLTKKGIYVLGSNRKADYFNSVKSESANGVVPPVTPIHRDKDAANFGMLLGYIKNDAGNKFGYFSKDSYDSEFCSAWNKAVESSGAERVDLSPVFVHLFAVKDNKEVETCRSAASASVNAWIYLRKKYIEAIDQEKKIKHSRLAGDIDTDIGNVKVQGALSKTKAIETCYSPIIMSGGQYSFKWSNERYFLMSYIRWLQKF</sequence>
<protein>
    <submittedName>
        <fullName evidence="4">FACT-Spt16_Nlob domain-containing protein</fullName>
    </submittedName>
</protein>
<dbReference type="GO" id="GO:0005811">
    <property type="term" value="C:lipid droplet"/>
    <property type="evidence" value="ECO:0007669"/>
    <property type="project" value="TreeGrafter"/>
</dbReference>
<dbReference type="InterPro" id="IPR029149">
    <property type="entry name" value="Creatin/AminoP/Spt16_N"/>
</dbReference>
<dbReference type="GO" id="GO:0052689">
    <property type="term" value="F:carboxylic ester hydrolase activity"/>
    <property type="evidence" value="ECO:0007669"/>
    <property type="project" value="TreeGrafter"/>
</dbReference>
<dbReference type="PRINTS" id="PR00111">
    <property type="entry name" value="ABHYDROLASE"/>
</dbReference>
<dbReference type="Pfam" id="PF14826">
    <property type="entry name" value="FACT-Spt16_Nlob"/>
    <property type="match status" value="1"/>
</dbReference>
<comment type="similarity">
    <text evidence="1">Belongs to the peptidase S33 family. ABHD4/ABHD5 subfamily.</text>
</comment>
<dbReference type="InterPro" id="IPR036005">
    <property type="entry name" value="Creatinase/aminopeptidase-like"/>
</dbReference>
<dbReference type="GO" id="GO:0005739">
    <property type="term" value="C:mitochondrion"/>
    <property type="evidence" value="ECO:0007669"/>
    <property type="project" value="TreeGrafter"/>
</dbReference>
<dbReference type="Gene3D" id="3.40.50.1820">
    <property type="entry name" value="alpha/beta hydrolase"/>
    <property type="match status" value="1"/>
</dbReference>
<accession>A0A1I7WCC8</accession>
<dbReference type="Gene3D" id="3.40.350.10">
    <property type="entry name" value="Creatinase/prolidase N-terminal domain"/>
    <property type="match status" value="1"/>
</dbReference>
<dbReference type="GO" id="GO:0055088">
    <property type="term" value="P:lipid homeostasis"/>
    <property type="evidence" value="ECO:0007669"/>
    <property type="project" value="TreeGrafter"/>
</dbReference>
<feature type="domain" description="FACT complex subunit SPT16 N-terminal lobe" evidence="2">
    <location>
        <begin position="218"/>
        <end position="356"/>
    </location>
</feature>
<dbReference type="Proteomes" id="UP000095283">
    <property type="component" value="Unplaced"/>
</dbReference>
<dbReference type="PANTHER" id="PTHR42886:SF29">
    <property type="entry name" value="PUMMELIG, ISOFORM A"/>
    <property type="match status" value="1"/>
</dbReference>
<name>A0A1I7WCC8_HETBA</name>
<dbReference type="PANTHER" id="PTHR42886">
    <property type="entry name" value="RE40534P-RELATED"/>
    <property type="match status" value="1"/>
</dbReference>
<dbReference type="SUPFAM" id="SSF53474">
    <property type="entry name" value="alpha/beta-Hydrolases"/>
    <property type="match status" value="1"/>
</dbReference>
<evidence type="ECO:0000259" key="2">
    <source>
        <dbReference type="SMART" id="SM01285"/>
    </source>
</evidence>
<proteinExistence type="inferred from homology"/>
<organism evidence="3 4">
    <name type="scientific">Heterorhabditis bacteriophora</name>
    <name type="common">Entomopathogenic nematode worm</name>
    <dbReference type="NCBI Taxonomy" id="37862"/>
    <lineage>
        <taxon>Eukaryota</taxon>
        <taxon>Metazoa</taxon>
        <taxon>Ecdysozoa</taxon>
        <taxon>Nematoda</taxon>
        <taxon>Chromadorea</taxon>
        <taxon>Rhabditida</taxon>
        <taxon>Rhabditina</taxon>
        <taxon>Rhabditomorpha</taxon>
        <taxon>Strongyloidea</taxon>
        <taxon>Heterorhabditidae</taxon>
        <taxon>Heterorhabditis</taxon>
    </lineage>
</organism>
<dbReference type="SMART" id="SM01285">
    <property type="entry name" value="FACT-Spt16_Nlob"/>
    <property type="match status" value="1"/>
</dbReference>
<keyword evidence="3" id="KW-1185">Reference proteome</keyword>
<dbReference type="InterPro" id="IPR029148">
    <property type="entry name" value="FACT-SPT16_Nlobe"/>
</dbReference>
<dbReference type="GO" id="GO:0042171">
    <property type="term" value="F:lysophosphatidic acid acyltransferase activity"/>
    <property type="evidence" value="ECO:0007669"/>
    <property type="project" value="TreeGrafter"/>
</dbReference>
<reference evidence="4" key="1">
    <citation type="submission" date="2016-11" db="UniProtKB">
        <authorList>
            <consortium name="WormBaseParasite"/>
        </authorList>
    </citation>
    <scope>IDENTIFICATION</scope>
</reference>